<evidence type="ECO:0000259" key="3">
    <source>
        <dbReference type="Pfam" id="PF01826"/>
    </source>
</evidence>
<dbReference type="InterPro" id="IPR036084">
    <property type="entry name" value="Ser_inhib-like_sf"/>
</dbReference>
<dbReference type="InterPro" id="IPR002919">
    <property type="entry name" value="TIL_dom"/>
</dbReference>
<protein>
    <submittedName>
        <fullName evidence="5">SCO-spondin-like</fullName>
    </submittedName>
</protein>
<dbReference type="Pfam" id="PF01826">
    <property type="entry name" value="TIL"/>
    <property type="match status" value="3"/>
</dbReference>
<dbReference type="SUPFAM" id="SSF57567">
    <property type="entry name" value="Serine protease inhibitors"/>
    <property type="match status" value="4"/>
</dbReference>
<accession>A0A6J2K4D5</accession>
<evidence type="ECO:0000313" key="4">
    <source>
        <dbReference type="Proteomes" id="UP000504629"/>
    </source>
</evidence>
<reference evidence="5" key="1">
    <citation type="submission" date="2025-08" db="UniProtKB">
        <authorList>
            <consortium name="RefSeq"/>
        </authorList>
    </citation>
    <scope>IDENTIFICATION</scope>
    <source>
        <tissue evidence="5">Silk gland</tissue>
    </source>
</reference>
<name>A0A6J2K4D5_BOMMA</name>
<sequence>MFILFCFISTVAAYYVQEHHLLHRCPRNEHFVGNSTDCPITCSNRYQTVPGDSCETYSGCVCDEDRVRLFDDATGPCVSTDSCPPDPVYCGPHEEPTECENICLESCAHVYSNEICIASNLCIPGCKCTKNHLRNQLGMCVPRDYCPDSNICSPTCAQPNPPDCPNIDRNVCEPGYILSEIGGVCIKIEDCPADASCNSDPNAIIAQCPQPCPSTCEAPNAVPCKKMCEPVGCECKPGFIRSKVNGKCILLDQCPGGNPCGDNATFMNCRVPCITDYCPVNDTRGEVICDIPNPCLSGCVCNSYYKHRSVNDNQCIPAKECPPVKCTRPNEVWDSCPSTCLYENCNDVDNPNVVCDDSCKAEPRCVCDENHFRNNDGVCVPAEECPSYVINTER</sequence>
<evidence type="ECO:0000256" key="1">
    <source>
        <dbReference type="ARBA" id="ARBA00022690"/>
    </source>
</evidence>
<dbReference type="OrthoDB" id="5945029at2759"/>
<dbReference type="PANTHER" id="PTHR23259">
    <property type="entry name" value="RIDDLE"/>
    <property type="match status" value="1"/>
</dbReference>
<dbReference type="Proteomes" id="UP000504629">
    <property type="component" value="Unplaced"/>
</dbReference>
<dbReference type="AlphaFoldDB" id="A0A6J2K4D5"/>
<dbReference type="RefSeq" id="XP_028036815.1">
    <property type="nucleotide sequence ID" value="XM_028181014.1"/>
</dbReference>
<dbReference type="GeneID" id="114247925"/>
<dbReference type="GO" id="GO:0030414">
    <property type="term" value="F:peptidase inhibitor activity"/>
    <property type="evidence" value="ECO:0007669"/>
    <property type="project" value="UniProtKB-KW"/>
</dbReference>
<dbReference type="Gene3D" id="2.10.25.10">
    <property type="entry name" value="Laminin"/>
    <property type="match status" value="4"/>
</dbReference>
<dbReference type="CDD" id="cd19941">
    <property type="entry name" value="TIL"/>
    <property type="match status" value="3"/>
</dbReference>
<feature type="domain" description="TIL" evidence="3">
    <location>
        <begin position="90"/>
        <end position="146"/>
    </location>
</feature>
<evidence type="ECO:0000313" key="5">
    <source>
        <dbReference type="RefSeq" id="XP_028036815.1"/>
    </source>
</evidence>
<organism evidence="4 5">
    <name type="scientific">Bombyx mandarina</name>
    <name type="common">Wild silk moth</name>
    <name type="synonym">Wild silkworm</name>
    <dbReference type="NCBI Taxonomy" id="7092"/>
    <lineage>
        <taxon>Eukaryota</taxon>
        <taxon>Metazoa</taxon>
        <taxon>Ecdysozoa</taxon>
        <taxon>Arthropoda</taxon>
        <taxon>Hexapoda</taxon>
        <taxon>Insecta</taxon>
        <taxon>Pterygota</taxon>
        <taxon>Neoptera</taxon>
        <taxon>Endopterygota</taxon>
        <taxon>Lepidoptera</taxon>
        <taxon>Glossata</taxon>
        <taxon>Ditrysia</taxon>
        <taxon>Bombycoidea</taxon>
        <taxon>Bombycidae</taxon>
        <taxon>Bombycinae</taxon>
        <taxon>Bombyx</taxon>
    </lineage>
</organism>
<keyword evidence="4" id="KW-1185">Reference proteome</keyword>
<proteinExistence type="predicted"/>
<gene>
    <name evidence="5" type="primary">LOC114247925</name>
</gene>
<feature type="domain" description="TIL" evidence="3">
    <location>
        <begin position="328"/>
        <end position="385"/>
    </location>
</feature>
<keyword evidence="1" id="KW-0646">Protease inhibitor</keyword>
<feature type="domain" description="TIL" evidence="3">
    <location>
        <begin position="201"/>
        <end position="254"/>
    </location>
</feature>
<keyword evidence="2" id="KW-1015">Disulfide bond</keyword>
<dbReference type="PANTHER" id="PTHR23259:SF70">
    <property type="entry name" value="ACCESSORY GLAND PROTEIN ACP62F-RELATED"/>
    <property type="match status" value="1"/>
</dbReference>
<evidence type="ECO:0000256" key="2">
    <source>
        <dbReference type="ARBA" id="ARBA00023157"/>
    </source>
</evidence>
<dbReference type="KEGG" id="bman:114247925"/>
<dbReference type="InterPro" id="IPR051368">
    <property type="entry name" value="SerProtInhib-TIL_Domain"/>
</dbReference>